<dbReference type="Proteomes" id="UP000026915">
    <property type="component" value="Chromosome 2"/>
</dbReference>
<name>A0A061E2W7_THECC</name>
<dbReference type="Gramene" id="EOX99290">
    <property type="protein sequence ID" value="EOX99290"/>
    <property type="gene ID" value="TCM_007920"/>
</dbReference>
<dbReference type="AlphaFoldDB" id="A0A061E2W7"/>
<dbReference type="Pfam" id="PF02458">
    <property type="entry name" value="Transferase"/>
    <property type="match status" value="1"/>
</dbReference>
<dbReference type="STRING" id="3641.A0A061E2W7"/>
<evidence type="ECO:0000256" key="2">
    <source>
        <dbReference type="ARBA" id="ARBA00023315"/>
    </source>
</evidence>
<dbReference type="PANTHER" id="PTHR31625">
    <property type="match status" value="1"/>
</dbReference>
<dbReference type="GO" id="GO:0016747">
    <property type="term" value="F:acyltransferase activity, transferring groups other than amino-acyl groups"/>
    <property type="evidence" value="ECO:0007669"/>
    <property type="project" value="UniProtKB-ARBA"/>
</dbReference>
<dbReference type="InterPro" id="IPR051504">
    <property type="entry name" value="Plant_metabolite_acyltrans"/>
</dbReference>
<dbReference type="eggNOG" id="ENOG502QPXT">
    <property type="taxonomic scope" value="Eukaryota"/>
</dbReference>
<feature type="region of interest" description="Disordered" evidence="3">
    <location>
        <begin position="1"/>
        <end position="21"/>
    </location>
</feature>
<accession>A0A061E2W7</accession>
<evidence type="ECO:0000256" key="3">
    <source>
        <dbReference type="SAM" id="MobiDB-lite"/>
    </source>
</evidence>
<dbReference type="EMBL" id="CM001880">
    <property type="protein sequence ID" value="EOX99290.1"/>
    <property type="molecule type" value="Genomic_DNA"/>
</dbReference>
<sequence>MAQTGTIKVLDSSHVSPPPSSVPTTSLPLTHFDLPWFPCNIERLFFYKFSHPTLHFMETTLPMLKCSLSLTLQHFFPYAANIMCPQPPGKPYIHYIDGDFVTFTVAESAADFNHVKANYPRDIKLLRPFVPQLPPARVAEDGIRVCPITAFQVTVFPNSGICIGSTYWHVVGDGKSFMHFMRSWTAVCRSGGDLTCLENSLPLINKDVIKDPGGIELVRLKNYWHWVSFSNENSGPTHAIAEDKVRATFVLGRAHAERLKHLVTGQCRDGVESEQLHISTFVVTSAFVWVCLIKSKDSATNNLSRDDDDKFYFLLFPFDCRNRLEFPVPPTYFGNCLRPGVVDVTKSELIGENGILLASKVIGNKIKEMERSGLRGAEHWISTLVERMKSRRLTAVAGSPKFHVYDTDFGWGRPCKVELTHIDYDGAISLAECKDEPGGIEVGLALNKNQMDEFITIFEQSLKLL</sequence>
<reference evidence="4 5" key="1">
    <citation type="journal article" date="2013" name="Genome Biol.">
        <title>The genome sequence of the most widely cultivated cacao type and its use to identify candidate genes regulating pod color.</title>
        <authorList>
            <person name="Motamayor J.C."/>
            <person name="Mockaitis K."/>
            <person name="Schmutz J."/>
            <person name="Haiminen N."/>
            <person name="Iii D.L."/>
            <person name="Cornejo O."/>
            <person name="Findley S.D."/>
            <person name="Zheng P."/>
            <person name="Utro F."/>
            <person name="Royaert S."/>
            <person name="Saski C."/>
            <person name="Jenkins J."/>
            <person name="Podicheti R."/>
            <person name="Zhao M."/>
            <person name="Scheffler B.E."/>
            <person name="Stack J.C."/>
            <person name="Feltus F.A."/>
            <person name="Mustiga G.M."/>
            <person name="Amores F."/>
            <person name="Phillips W."/>
            <person name="Marelli J.P."/>
            <person name="May G.D."/>
            <person name="Shapiro H."/>
            <person name="Ma J."/>
            <person name="Bustamante C.D."/>
            <person name="Schnell R.J."/>
            <person name="Main D."/>
            <person name="Gilbert D."/>
            <person name="Parida L."/>
            <person name="Kuhn D.N."/>
        </authorList>
    </citation>
    <scope>NUCLEOTIDE SEQUENCE [LARGE SCALE GENOMIC DNA]</scope>
    <source>
        <strain evidence="5">cv. Matina 1-6</strain>
    </source>
</reference>
<evidence type="ECO:0000313" key="4">
    <source>
        <dbReference type="EMBL" id="EOX99290.1"/>
    </source>
</evidence>
<proteinExistence type="predicted"/>
<dbReference type="FunCoup" id="A0A061E2W7">
    <property type="interactions" value="14"/>
</dbReference>
<evidence type="ECO:0000313" key="5">
    <source>
        <dbReference type="Proteomes" id="UP000026915"/>
    </source>
</evidence>
<dbReference type="HOGENOM" id="CLU_014546_7_0_1"/>
<dbReference type="InParanoid" id="A0A061E2W7"/>
<dbReference type="InterPro" id="IPR023213">
    <property type="entry name" value="CAT-like_dom_sf"/>
</dbReference>
<organism evidence="4 5">
    <name type="scientific">Theobroma cacao</name>
    <name type="common">Cacao</name>
    <name type="synonym">Cocoa</name>
    <dbReference type="NCBI Taxonomy" id="3641"/>
    <lineage>
        <taxon>Eukaryota</taxon>
        <taxon>Viridiplantae</taxon>
        <taxon>Streptophyta</taxon>
        <taxon>Embryophyta</taxon>
        <taxon>Tracheophyta</taxon>
        <taxon>Spermatophyta</taxon>
        <taxon>Magnoliopsida</taxon>
        <taxon>eudicotyledons</taxon>
        <taxon>Gunneridae</taxon>
        <taxon>Pentapetalae</taxon>
        <taxon>rosids</taxon>
        <taxon>malvids</taxon>
        <taxon>Malvales</taxon>
        <taxon>Malvaceae</taxon>
        <taxon>Byttnerioideae</taxon>
        <taxon>Theobroma</taxon>
    </lineage>
</organism>
<dbReference type="OMA" id="CKVELTH"/>
<keyword evidence="2" id="KW-0012">Acyltransferase</keyword>
<keyword evidence="5" id="KW-1185">Reference proteome</keyword>
<evidence type="ECO:0000256" key="1">
    <source>
        <dbReference type="ARBA" id="ARBA00022679"/>
    </source>
</evidence>
<protein>
    <submittedName>
        <fullName evidence="4">HXXXD-type acyl-transferase family protein, putative isoform 1</fullName>
    </submittedName>
</protein>
<keyword evidence="1" id="KW-0808">Transferase</keyword>
<gene>
    <name evidence="4" type="ORF">TCM_007920</name>
</gene>
<dbReference type="Gene3D" id="3.30.559.10">
    <property type="entry name" value="Chloramphenicol acetyltransferase-like domain"/>
    <property type="match status" value="2"/>
</dbReference>